<protein>
    <submittedName>
        <fullName evidence="2">Uncharacterized protein</fullName>
    </submittedName>
</protein>
<evidence type="ECO:0000256" key="1">
    <source>
        <dbReference type="SAM" id="MobiDB-lite"/>
    </source>
</evidence>
<feature type="compositionally biased region" description="Basic and acidic residues" evidence="1">
    <location>
        <begin position="94"/>
        <end position="105"/>
    </location>
</feature>
<sequence length="441" mass="49267">MSTKDRLDAFNCDLKNNNLRSSRSQDMVVGMLTSPDTQTSSPSVEEDGGSSLTALRPAHHAVHHTHHHPDRHAVHHTAAAFHRSDVPGSSMMARMDHSDRSEFSEQQRATSAERSGTESREDGDERRRGPSEDQTTRSSKRKLVLTSLTSGSHDASKAQDYEDKDPESPPPAKRWVIGPIFQSFKSKMASFAEIVMSPVRLFKPSEFPAESNPEAHEDREEVETDGKKDVFLEKKKKLTPLRKLEVVQRLRFDTDLSNASDSEQNKVVGSQNRSERRGDSISEDAASFGSLNSPSETSENVSSDKSGQKLIVLCEQMTTDELKKHTLEKKKYHAQGQTLKKSRLPTPAVGKTTGLKRRELVVMVKRAGTEGTIGTGGAAESPKLTMLENPRWSRRENEEGFRFSASLLVARAILEMFKALVIPQKESKKVRPEVEEKRRKV</sequence>
<feature type="region of interest" description="Disordered" evidence="1">
    <location>
        <begin position="32"/>
        <end position="51"/>
    </location>
</feature>
<feature type="region of interest" description="Disordered" evidence="1">
    <location>
        <begin position="207"/>
        <end position="227"/>
    </location>
</feature>
<dbReference type="Proteomes" id="UP000606274">
    <property type="component" value="Unassembled WGS sequence"/>
</dbReference>
<feature type="region of interest" description="Disordered" evidence="1">
    <location>
        <begin position="88"/>
        <end position="174"/>
    </location>
</feature>
<dbReference type="EMBL" id="JABFDY010000014">
    <property type="protein sequence ID" value="KAF7697777.1"/>
    <property type="molecule type" value="Genomic_DNA"/>
</dbReference>
<dbReference type="AlphaFoldDB" id="A0A8T0B0H1"/>
<feature type="compositionally biased region" description="Polar residues" evidence="1">
    <location>
        <begin position="34"/>
        <end position="43"/>
    </location>
</feature>
<evidence type="ECO:0000313" key="2">
    <source>
        <dbReference type="EMBL" id="KAF7697777.1"/>
    </source>
</evidence>
<feature type="compositionally biased region" description="Basic and acidic residues" evidence="1">
    <location>
        <begin position="213"/>
        <end position="227"/>
    </location>
</feature>
<name>A0A8T0B0H1_SILME</name>
<accession>A0A8T0B0H1</accession>
<evidence type="ECO:0000313" key="3">
    <source>
        <dbReference type="Proteomes" id="UP000606274"/>
    </source>
</evidence>
<comment type="caution">
    <text evidence="2">The sequence shown here is derived from an EMBL/GenBank/DDBJ whole genome shotgun (WGS) entry which is preliminary data.</text>
</comment>
<keyword evidence="3" id="KW-1185">Reference proteome</keyword>
<proteinExistence type="predicted"/>
<gene>
    <name evidence="2" type="ORF">HF521_004287</name>
</gene>
<feature type="region of interest" description="Disordered" evidence="1">
    <location>
        <begin position="257"/>
        <end position="306"/>
    </location>
</feature>
<feature type="compositionally biased region" description="Basic and acidic residues" evidence="1">
    <location>
        <begin position="115"/>
        <end position="135"/>
    </location>
</feature>
<feature type="compositionally biased region" description="Polar residues" evidence="1">
    <location>
        <begin position="257"/>
        <end position="272"/>
    </location>
</feature>
<feature type="compositionally biased region" description="Polar residues" evidence="1">
    <location>
        <begin position="289"/>
        <end position="305"/>
    </location>
</feature>
<reference evidence="2" key="1">
    <citation type="submission" date="2020-08" db="EMBL/GenBank/DDBJ databases">
        <title>Chromosome-level assembly of Southern catfish (Silurus meridionalis) provides insights into visual adaptation to the nocturnal and benthic lifestyles.</title>
        <authorList>
            <person name="Zhang Y."/>
            <person name="Wang D."/>
            <person name="Peng Z."/>
        </authorList>
    </citation>
    <scope>NUCLEOTIDE SEQUENCE</scope>
    <source>
        <strain evidence="2">SWU-2019-XX</strain>
        <tissue evidence="2">Muscle</tissue>
    </source>
</reference>
<organism evidence="2 3">
    <name type="scientific">Silurus meridionalis</name>
    <name type="common">Southern catfish</name>
    <name type="synonym">Silurus soldatovi meridionalis</name>
    <dbReference type="NCBI Taxonomy" id="175797"/>
    <lineage>
        <taxon>Eukaryota</taxon>
        <taxon>Metazoa</taxon>
        <taxon>Chordata</taxon>
        <taxon>Craniata</taxon>
        <taxon>Vertebrata</taxon>
        <taxon>Euteleostomi</taxon>
        <taxon>Actinopterygii</taxon>
        <taxon>Neopterygii</taxon>
        <taxon>Teleostei</taxon>
        <taxon>Ostariophysi</taxon>
        <taxon>Siluriformes</taxon>
        <taxon>Siluridae</taxon>
        <taxon>Silurus</taxon>
    </lineage>
</organism>